<dbReference type="AlphaFoldDB" id="U3A689"/>
<dbReference type="Proteomes" id="UP000016568">
    <property type="component" value="Unassembled WGS sequence"/>
</dbReference>
<feature type="domain" description="MaoC-like" evidence="1">
    <location>
        <begin position="14"/>
        <end position="113"/>
    </location>
</feature>
<reference evidence="2 3" key="1">
    <citation type="submission" date="2013-09" db="EMBL/GenBank/DDBJ databases">
        <title>Whole genome shotgun sequence of Novosphingobium tardaugens NBRC 16725.</title>
        <authorList>
            <person name="Isaki S."/>
            <person name="Hosoyama A."/>
            <person name="Tsuchikane K."/>
            <person name="Katsumata H."/>
            <person name="Ando Y."/>
            <person name="Yamazaki S."/>
            <person name="Fujita N."/>
        </authorList>
    </citation>
    <scope>NUCLEOTIDE SEQUENCE [LARGE SCALE GENOMIC DNA]</scope>
    <source>
        <strain evidence="2 3">NBRC 16725</strain>
    </source>
</reference>
<dbReference type="InterPro" id="IPR029069">
    <property type="entry name" value="HotDog_dom_sf"/>
</dbReference>
<organism evidence="2 3">
    <name type="scientific">Caenibius tardaugens NBRC 16725</name>
    <dbReference type="NCBI Taxonomy" id="1219035"/>
    <lineage>
        <taxon>Bacteria</taxon>
        <taxon>Pseudomonadati</taxon>
        <taxon>Pseudomonadota</taxon>
        <taxon>Alphaproteobacteria</taxon>
        <taxon>Sphingomonadales</taxon>
        <taxon>Erythrobacteraceae</taxon>
        <taxon>Caenibius</taxon>
    </lineage>
</organism>
<dbReference type="EMBL" id="BASZ01000008">
    <property type="protein sequence ID" value="GAD50253.1"/>
    <property type="molecule type" value="Genomic_DNA"/>
</dbReference>
<dbReference type="Pfam" id="PF01575">
    <property type="entry name" value="MaoC_dehydratas"/>
    <property type="match status" value="1"/>
</dbReference>
<sequence length="138" mass="14675">MQFEDIKQGAALPELAFPITASAIVAGALATNDYQNVHHDKAAAESTGVPDIFMNILTTNGVVQRYVGEWAGHGARVRKIAIKLGAPNFVGDTMRINGEVARVDADAREVAVAVSGRNRIGEHVSATVTLHFPERNAA</sequence>
<protein>
    <submittedName>
        <fullName evidence="2">Putative beta-hydroxyacyl-[acyl-carrier-protein] dehydratase subunit</fullName>
    </submittedName>
</protein>
<dbReference type="RefSeq" id="WP_021691071.1">
    <property type="nucleotide sequence ID" value="NZ_BASZ01000008.1"/>
</dbReference>
<evidence type="ECO:0000313" key="3">
    <source>
        <dbReference type="Proteomes" id="UP000016568"/>
    </source>
</evidence>
<evidence type="ECO:0000313" key="2">
    <source>
        <dbReference type="EMBL" id="GAD50253.1"/>
    </source>
</evidence>
<dbReference type="OrthoDB" id="9774179at2"/>
<dbReference type="eggNOG" id="COG2030">
    <property type="taxonomic scope" value="Bacteria"/>
</dbReference>
<proteinExistence type="predicted"/>
<name>U3A689_9SPHN</name>
<comment type="caution">
    <text evidence="2">The sequence shown here is derived from an EMBL/GenBank/DDBJ whole genome shotgun (WGS) entry which is preliminary data.</text>
</comment>
<dbReference type="Gene3D" id="3.10.129.10">
    <property type="entry name" value="Hotdog Thioesterase"/>
    <property type="match status" value="1"/>
</dbReference>
<evidence type="ECO:0000259" key="1">
    <source>
        <dbReference type="Pfam" id="PF01575"/>
    </source>
</evidence>
<accession>U3A689</accession>
<gene>
    <name evidence="2" type="ORF">NT2_08_00400</name>
</gene>
<dbReference type="InterPro" id="IPR002539">
    <property type="entry name" value="MaoC-like_dom"/>
</dbReference>
<dbReference type="SUPFAM" id="SSF54637">
    <property type="entry name" value="Thioesterase/thiol ester dehydrase-isomerase"/>
    <property type="match status" value="1"/>
</dbReference>
<dbReference type="KEGG" id="ntd:EGO55_03110"/>
<keyword evidence="3" id="KW-1185">Reference proteome</keyword>